<evidence type="ECO:0000256" key="2">
    <source>
        <dbReference type="ARBA" id="ARBA00023274"/>
    </source>
</evidence>
<dbReference type="SUPFAM" id="SSF143800">
    <property type="entry name" value="L28p-like"/>
    <property type="match status" value="1"/>
</dbReference>
<gene>
    <name evidence="5" type="primary">rpmE</name>
    <name evidence="5" type="ORF">GCW_00775</name>
</gene>
<dbReference type="KEGG" id="mgz:GCW_00775"/>
<dbReference type="Gene3D" id="4.10.830.30">
    <property type="entry name" value="Ribosomal protein L31"/>
    <property type="match status" value="1"/>
</dbReference>
<evidence type="ECO:0000256" key="4">
    <source>
        <dbReference type="SAM" id="MobiDB-lite"/>
    </source>
</evidence>
<dbReference type="InterPro" id="IPR034704">
    <property type="entry name" value="Ribosomal_bL28/bL31-like_sf"/>
</dbReference>
<name>A0A0F6CK31_MYCGL</name>
<dbReference type="AlphaFoldDB" id="A0A0F6CK31"/>
<organism evidence="5 6">
    <name type="scientific">Mycoplasmoides gallisepticum S6</name>
    <dbReference type="NCBI Taxonomy" id="1006581"/>
    <lineage>
        <taxon>Bacteria</taxon>
        <taxon>Bacillati</taxon>
        <taxon>Mycoplasmatota</taxon>
        <taxon>Mycoplasmoidales</taxon>
        <taxon>Mycoplasmoidaceae</taxon>
        <taxon>Mycoplasmoides</taxon>
    </lineage>
</organism>
<dbReference type="PANTHER" id="PTHR33280:SF1">
    <property type="entry name" value="LARGE RIBOSOMAL SUBUNIT PROTEIN BL31C"/>
    <property type="match status" value="1"/>
</dbReference>
<dbReference type="eggNOG" id="COG0254">
    <property type="taxonomic scope" value="Bacteria"/>
</dbReference>
<feature type="compositionally biased region" description="Basic and acidic residues" evidence="4">
    <location>
        <begin position="91"/>
        <end position="102"/>
    </location>
</feature>
<evidence type="ECO:0000256" key="3">
    <source>
        <dbReference type="RuleBase" id="RU000564"/>
    </source>
</evidence>
<dbReference type="HOGENOM" id="CLU_114306_4_2_14"/>
<feature type="region of interest" description="Disordered" evidence="4">
    <location>
        <begin position="66"/>
        <end position="102"/>
    </location>
</feature>
<dbReference type="Proteomes" id="UP000018735">
    <property type="component" value="Chromosome"/>
</dbReference>
<dbReference type="GO" id="GO:0006412">
    <property type="term" value="P:translation"/>
    <property type="evidence" value="ECO:0007669"/>
    <property type="project" value="InterPro"/>
</dbReference>
<dbReference type="InterPro" id="IPR002150">
    <property type="entry name" value="Ribosomal_bL31"/>
</dbReference>
<dbReference type="PRINTS" id="PR01249">
    <property type="entry name" value="RIBOSOMALL31"/>
</dbReference>
<dbReference type="GO" id="GO:0003735">
    <property type="term" value="F:structural constituent of ribosome"/>
    <property type="evidence" value="ECO:0007669"/>
    <property type="project" value="InterPro"/>
</dbReference>
<evidence type="ECO:0000313" key="6">
    <source>
        <dbReference type="Proteomes" id="UP000018735"/>
    </source>
</evidence>
<dbReference type="GO" id="GO:1990904">
    <property type="term" value="C:ribonucleoprotein complex"/>
    <property type="evidence" value="ECO:0007669"/>
    <property type="project" value="UniProtKB-KW"/>
</dbReference>
<proteinExistence type="inferred from homology"/>
<dbReference type="RefSeq" id="WP_011883863.1">
    <property type="nucleotide sequence ID" value="NC_023030.2"/>
</dbReference>
<dbReference type="InterPro" id="IPR042105">
    <property type="entry name" value="Ribosomal_bL31_sf"/>
</dbReference>
<dbReference type="NCBIfam" id="TIGR00105">
    <property type="entry name" value="L31"/>
    <property type="match status" value="1"/>
</dbReference>
<protein>
    <recommendedName>
        <fullName evidence="3">50S ribosomal protein L31</fullName>
    </recommendedName>
</protein>
<dbReference type="EMBL" id="CP006916">
    <property type="protein sequence ID" value="AHB99453.1"/>
    <property type="molecule type" value="Genomic_DNA"/>
</dbReference>
<keyword evidence="1 3" id="KW-0689">Ribosomal protein</keyword>
<dbReference type="PANTHER" id="PTHR33280">
    <property type="entry name" value="50S RIBOSOMAL PROTEIN L31, CHLOROPLASTIC"/>
    <property type="match status" value="1"/>
</dbReference>
<evidence type="ECO:0000313" key="5">
    <source>
        <dbReference type="EMBL" id="AHB99453.1"/>
    </source>
</evidence>
<sequence>MKKDIHPTLNKVSFLCSSCNNKFILLSVIKAKEVHMDVCSKCHSFYIGETTQQVVKGRAEKLSSKFNQGKAHISKKAEANSAKPQAKTTKRSNDKAKSLKDL</sequence>
<keyword evidence="2 3" id="KW-0687">Ribonucleoprotein</keyword>
<evidence type="ECO:0000256" key="1">
    <source>
        <dbReference type="ARBA" id="ARBA00022980"/>
    </source>
</evidence>
<dbReference type="Pfam" id="PF01197">
    <property type="entry name" value="Ribosomal_L31"/>
    <property type="match status" value="1"/>
</dbReference>
<accession>A0A0F6CK31</accession>
<dbReference type="NCBIfam" id="NF000612">
    <property type="entry name" value="PRK00019.1"/>
    <property type="match status" value="1"/>
</dbReference>
<dbReference type="GO" id="GO:0005840">
    <property type="term" value="C:ribosome"/>
    <property type="evidence" value="ECO:0007669"/>
    <property type="project" value="UniProtKB-KW"/>
</dbReference>
<reference evidence="5 6" key="1">
    <citation type="journal article" date="2011" name="PLoS ONE">
        <title>Core proteome of the minimal cell: comparative proteomics of three mollicute species.</title>
        <authorList>
            <person name="Fisunov G.Y."/>
            <person name="Alexeev D.G."/>
            <person name="Bazaleev N.A."/>
            <person name="Ladygina V.G."/>
            <person name="Galyamina M.A."/>
            <person name="Kondratov I.G."/>
            <person name="Zhukova N.A."/>
            <person name="Serebryakova M.V."/>
            <person name="Demina I.A."/>
            <person name="Govorun V.M."/>
        </authorList>
    </citation>
    <scope>NUCLEOTIDE SEQUENCE [LARGE SCALE GENOMIC DNA]</scope>
    <source>
        <strain evidence="5 6">S6</strain>
    </source>
</reference>
<comment type="similarity">
    <text evidence="3">Belongs to the bacterial ribosomal protein bL31 family.</text>
</comment>